<dbReference type="SUPFAM" id="SSF52540">
    <property type="entry name" value="P-loop containing nucleoside triphosphate hydrolases"/>
    <property type="match status" value="1"/>
</dbReference>
<evidence type="ECO:0000256" key="3">
    <source>
        <dbReference type="ARBA" id="ARBA00019010"/>
    </source>
</evidence>
<evidence type="ECO:0000256" key="8">
    <source>
        <dbReference type="ARBA" id="ARBA00022840"/>
    </source>
</evidence>
<keyword evidence="9" id="KW-0460">Magnesium</keyword>
<evidence type="ECO:0000313" key="11">
    <source>
        <dbReference type="EMBL" id="OGD70669.1"/>
    </source>
</evidence>
<evidence type="ECO:0000313" key="12">
    <source>
        <dbReference type="Proteomes" id="UP000177390"/>
    </source>
</evidence>
<dbReference type="NCBIfam" id="TIGR00150">
    <property type="entry name" value="T6A_YjeE"/>
    <property type="match status" value="1"/>
</dbReference>
<comment type="caution">
    <text evidence="11">The sequence shown here is derived from an EMBL/GenBank/DDBJ whole genome shotgun (WGS) entry which is preliminary data.</text>
</comment>
<sequence length="145" mass="16811">MEGTYVTGSVEETKDLAKEFAKELKEGITLCLNGELATGKTTFTQGLGEYFGLDRMTSPTYVIVHQYPINPPESLIKTFYHVDLYRLKNYWEIRAFSLDELWSEKSNLIVVEWPERLETYLPKSRYEINFKTLGADSREVTLKLI</sequence>
<comment type="similarity">
    <text evidence="2">Belongs to the TsaE family.</text>
</comment>
<keyword evidence="8" id="KW-0067">ATP-binding</keyword>
<dbReference type="GO" id="GO:0005524">
    <property type="term" value="F:ATP binding"/>
    <property type="evidence" value="ECO:0007669"/>
    <property type="project" value="UniProtKB-KW"/>
</dbReference>
<keyword evidence="5" id="KW-0819">tRNA processing</keyword>
<keyword evidence="11" id="KW-0808">Transferase</keyword>
<evidence type="ECO:0000256" key="2">
    <source>
        <dbReference type="ARBA" id="ARBA00007599"/>
    </source>
</evidence>
<evidence type="ECO:0000256" key="9">
    <source>
        <dbReference type="ARBA" id="ARBA00022842"/>
    </source>
</evidence>
<proteinExistence type="inferred from homology"/>
<evidence type="ECO:0000256" key="4">
    <source>
        <dbReference type="ARBA" id="ARBA00022490"/>
    </source>
</evidence>
<dbReference type="Gene3D" id="3.40.50.300">
    <property type="entry name" value="P-loop containing nucleotide triphosphate hydrolases"/>
    <property type="match status" value="1"/>
</dbReference>
<evidence type="ECO:0000256" key="1">
    <source>
        <dbReference type="ARBA" id="ARBA00004496"/>
    </source>
</evidence>
<keyword evidence="7" id="KW-0547">Nucleotide-binding</keyword>
<dbReference type="GO" id="GO:0016740">
    <property type="term" value="F:transferase activity"/>
    <property type="evidence" value="ECO:0007669"/>
    <property type="project" value="UniProtKB-KW"/>
</dbReference>
<accession>A0A1F5ETE6</accession>
<dbReference type="EMBL" id="MFAH01000048">
    <property type="protein sequence ID" value="OGD70669.1"/>
    <property type="molecule type" value="Genomic_DNA"/>
</dbReference>
<gene>
    <name evidence="11" type="ORF">A3D09_03240</name>
</gene>
<dbReference type="Proteomes" id="UP000177390">
    <property type="component" value="Unassembled WGS sequence"/>
</dbReference>
<keyword evidence="6" id="KW-0479">Metal-binding</keyword>
<evidence type="ECO:0000256" key="10">
    <source>
        <dbReference type="ARBA" id="ARBA00032441"/>
    </source>
</evidence>
<dbReference type="PANTHER" id="PTHR33540:SF2">
    <property type="entry name" value="TRNA THREONYLCARBAMOYLADENOSINE BIOSYNTHESIS PROTEIN TSAE"/>
    <property type="match status" value="1"/>
</dbReference>
<dbReference type="GO" id="GO:0002949">
    <property type="term" value="P:tRNA threonylcarbamoyladenosine modification"/>
    <property type="evidence" value="ECO:0007669"/>
    <property type="project" value="InterPro"/>
</dbReference>
<organism evidence="11 12">
    <name type="scientific">Candidatus Collierbacteria bacterium RIFCSPHIGHO2_02_FULL_49_10</name>
    <dbReference type="NCBI Taxonomy" id="1817723"/>
    <lineage>
        <taxon>Bacteria</taxon>
        <taxon>Candidatus Collieribacteriota</taxon>
    </lineage>
</organism>
<dbReference type="Pfam" id="PF02367">
    <property type="entry name" value="TsaE"/>
    <property type="match status" value="1"/>
</dbReference>
<keyword evidence="4" id="KW-0963">Cytoplasm</keyword>
<dbReference type="PANTHER" id="PTHR33540">
    <property type="entry name" value="TRNA THREONYLCARBAMOYLADENOSINE BIOSYNTHESIS PROTEIN TSAE"/>
    <property type="match status" value="1"/>
</dbReference>
<dbReference type="InterPro" id="IPR027417">
    <property type="entry name" value="P-loop_NTPase"/>
</dbReference>
<dbReference type="InterPro" id="IPR003442">
    <property type="entry name" value="T6A_TsaE"/>
</dbReference>
<dbReference type="GO" id="GO:0005737">
    <property type="term" value="C:cytoplasm"/>
    <property type="evidence" value="ECO:0007669"/>
    <property type="project" value="UniProtKB-SubCell"/>
</dbReference>
<comment type="subcellular location">
    <subcellularLocation>
        <location evidence="1">Cytoplasm</location>
    </subcellularLocation>
</comment>
<dbReference type="GO" id="GO:0046872">
    <property type="term" value="F:metal ion binding"/>
    <property type="evidence" value="ECO:0007669"/>
    <property type="project" value="UniProtKB-KW"/>
</dbReference>
<evidence type="ECO:0000256" key="7">
    <source>
        <dbReference type="ARBA" id="ARBA00022741"/>
    </source>
</evidence>
<reference evidence="11 12" key="1">
    <citation type="journal article" date="2016" name="Nat. Commun.">
        <title>Thousands of microbial genomes shed light on interconnected biogeochemical processes in an aquifer system.</title>
        <authorList>
            <person name="Anantharaman K."/>
            <person name="Brown C.T."/>
            <person name="Hug L.A."/>
            <person name="Sharon I."/>
            <person name="Castelle C.J."/>
            <person name="Probst A.J."/>
            <person name="Thomas B.C."/>
            <person name="Singh A."/>
            <person name="Wilkins M.J."/>
            <person name="Karaoz U."/>
            <person name="Brodie E.L."/>
            <person name="Williams K.H."/>
            <person name="Hubbard S.S."/>
            <person name="Banfield J.F."/>
        </authorList>
    </citation>
    <scope>NUCLEOTIDE SEQUENCE [LARGE SCALE GENOMIC DNA]</scope>
</reference>
<evidence type="ECO:0000256" key="5">
    <source>
        <dbReference type="ARBA" id="ARBA00022694"/>
    </source>
</evidence>
<evidence type="ECO:0000256" key="6">
    <source>
        <dbReference type="ARBA" id="ARBA00022723"/>
    </source>
</evidence>
<protein>
    <recommendedName>
        <fullName evidence="3">tRNA threonylcarbamoyladenosine biosynthesis protein TsaE</fullName>
    </recommendedName>
    <alternativeName>
        <fullName evidence="10">t(6)A37 threonylcarbamoyladenosine biosynthesis protein TsaE</fullName>
    </alternativeName>
</protein>
<dbReference type="AlphaFoldDB" id="A0A1F5ETE6"/>
<name>A0A1F5ETE6_9BACT</name>